<reference evidence="1 2" key="1">
    <citation type="submission" date="2016-02" db="EMBL/GenBank/DDBJ databases">
        <title>Genome analysis of coral dinoflagellate symbionts highlights evolutionary adaptations to a symbiotic lifestyle.</title>
        <authorList>
            <person name="Aranda M."/>
            <person name="Li Y."/>
            <person name="Liew Y.J."/>
            <person name="Baumgarten S."/>
            <person name="Simakov O."/>
            <person name="Wilson M."/>
            <person name="Piel J."/>
            <person name="Ashoor H."/>
            <person name="Bougouffa S."/>
            <person name="Bajic V.B."/>
            <person name="Ryu T."/>
            <person name="Ravasi T."/>
            <person name="Bayer T."/>
            <person name="Micklem G."/>
            <person name="Kim H."/>
            <person name="Bhak J."/>
            <person name="Lajeunesse T.C."/>
            <person name="Voolstra C.R."/>
        </authorList>
    </citation>
    <scope>NUCLEOTIDE SEQUENCE [LARGE SCALE GENOMIC DNA]</scope>
    <source>
        <strain evidence="1 2">CCMP2467</strain>
    </source>
</reference>
<evidence type="ECO:0000313" key="2">
    <source>
        <dbReference type="Proteomes" id="UP000186817"/>
    </source>
</evidence>
<evidence type="ECO:0000313" key="1">
    <source>
        <dbReference type="EMBL" id="OLP77018.1"/>
    </source>
</evidence>
<name>A0A1Q9C263_SYMMI</name>
<keyword evidence="2" id="KW-1185">Reference proteome</keyword>
<organism evidence="1 2">
    <name type="scientific">Symbiodinium microadriaticum</name>
    <name type="common">Dinoflagellate</name>
    <name type="synonym">Zooxanthella microadriatica</name>
    <dbReference type="NCBI Taxonomy" id="2951"/>
    <lineage>
        <taxon>Eukaryota</taxon>
        <taxon>Sar</taxon>
        <taxon>Alveolata</taxon>
        <taxon>Dinophyceae</taxon>
        <taxon>Suessiales</taxon>
        <taxon>Symbiodiniaceae</taxon>
        <taxon>Symbiodinium</taxon>
    </lineage>
</organism>
<accession>A0A1Q9C263</accession>
<dbReference type="Proteomes" id="UP000186817">
    <property type="component" value="Unassembled WGS sequence"/>
</dbReference>
<dbReference type="OrthoDB" id="432313at2759"/>
<comment type="caution">
    <text evidence="1">The sequence shown here is derived from an EMBL/GenBank/DDBJ whole genome shotgun (WGS) entry which is preliminary data.</text>
</comment>
<protein>
    <submittedName>
        <fullName evidence="1">Uncharacterized protein</fullName>
    </submittedName>
</protein>
<dbReference type="AlphaFoldDB" id="A0A1Q9C263"/>
<gene>
    <name evidence="1" type="ORF">AK812_SmicGene42974</name>
</gene>
<dbReference type="EMBL" id="LSRX01001864">
    <property type="protein sequence ID" value="OLP77018.1"/>
    <property type="molecule type" value="Genomic_DNA"/>
</dbReference>
<sequence>MSSSAAHGMKVTPEEEERLAALPEDKMIDALVMRMPNQSREQYEHFFLQLSFIASTTTRLRGALECGNPDVVEEALDSAENVGVLQYLLRMAVSQAGGEVTTIADLHDQWLSDTEKRMMPLLQVYHLCLERVLVESSVSMGTAWF</sequence>
<proteinExistence type="predicted"/>